<evidence type="ECO:0000256" key="2">
    <source>
        <dbReference type="ARBA" id="ARBA00022801"/>
    </source>
</evidence>
<dbReference type="SUPFAM" id="SSF52743">
    <property type="entry name" value="Subtilisin-like"/>
    <property type="match status" value="1"/>
</dbReference>
<evidence type="ECO:0000259" key="5">
    <source>
        <dbReference type="Pfam" id="PF00082"/>
    </source>
</evidence>
<organism evidence="6">
    <name type="scientific">Dyadobacter sp. 676</name>
    <dbReference type="NCBI Taxonomy" id="3088362"/>
    <lineage>
        <taxon>Bacteria</taxon>
        <taxon>Pseudomonadati</taxon>
        <taxon>Bacteroidota</taxon>
        <taxon>Cytophagia</taxon>
        <taxon>Cytophagales</taxon>
        <taxon>Spirosomataceae</taxon>
        <taxon>Dyadobacter</taxon>
    </lineage>
</organism>
<keyword evidence="2 4" id="KW-0378">Hydrolase</keyword>
<dbReference type="PRINTS" id="PR00723">
    <property type="entry name" value="SUBTILISIN"/>
</dbReference>
<accession>A0AAU8FEK1</accession>
<dbReference type="InterPro" id="IPR000209">
    <property type="entry name" value="Peptidase_S8/S53_dom"/>
</dbReference>
<dbReference type="PANTHER" id="PTHR42884:SF14">
    <property type="entry name" value="NEUROENDOCRINE CONVERTASE 1"/>
    <property type="match status" value="1"/>
</dbReference>
<proteinExistence type="inferred from homology"/>
<dbReference type="InterPro" id="IPR036852">
    <property type="entry name" value="Peptidase_S8/S53_dom_sf"/>
</dbReference>
<dbReference type="InterPro" id="IPR015500">
    <property type="entry name" value="Peptidase_S8_subtilisin-rel"/>
</dbReference>
<gene>
    <name evidence="6" type="ORF">ABV298_16420</name>
</gene>
<keyword evidence="1 4" id="KW-0645">Protease</keyword>
<feature type="domain" description="Peptidase S8/S53" evidence="5">
    <location>
        <begin position="93"/>
        <end position="369"/>
    </location>
</feature>
<dbReference type="GO" id="GO:0016485">
    <property type="term" value="P:protein processing"/>
    <property type="evidence" value="ECO:0007669"/>
    <property type="project" value="TreeGrafter"/>
</dbReference>
<evidence type="ECO:0000313" key="6">
    <source>
        <dbReference type="EMBL" id="XCH21949.1"/>
    </source>
</evidence>
<evidence type="ECO:0000256" key="4">
    <source>
        <dbReference type="PROSITE-ProRule" id="PRU01240"/>
    </source>
</evidence>
<evidence type="ECO:0000256" key="1">
    <source>
        <dbReference type="ARBA" id="ARBA00022670"/>
    </source>
</evidence>
<dbReference type="Pfam" id="PF00082">
    <property type="entry name" value="Peptidase_S8"/>
    <property type="match status" value="1"/>
</dbReference>
<dbReference type="PROSITE" id="PS00137">
    <property type="entry name" value="SUBTILASE_HIS"/>
    <property type="match status" value="1"/>
</dbReference>
<dbReference type="PANTHER" id="PTHR42884">
    <property type="entry name" value="PROPROTEIN CONVERTASE SUBTILISIN/KEXIN-RELATED"/>
    <property type="match status" value="1"/>
</dbReference>
<comment type="similarity">
    <text evidence="4">Belongs to the peptidase S8 family.</text>
</comment>
<dbReference type="GO" id="GO:0004252">
    <property type="term" value="F:serine-type endopeptidase activity"/>
    <property type="evidence" value="ECO:0007669"/>
    <property type="project" value="UniProtKB-UniRule"/>
</dbReference>
<dbReference type="GO" id="GO:0016020">
    <property type="term" value="C:membrane"/>
    <property type="evidence" value="ECO:0007669"/>
    <property type="project" value="TreeGrafter"/>
</dbReference>
<protein>
    <submittedName>
        <fullName evidence="6">S8 family serine peptidase</fullName>
    </submittedName>
</protein>
<name>A0AAU8FEK1_9BACT</name>
<dbReference type="RefSeq" id="WP_353717283.1">
    <property type="nucleotide sequence ID" value="NZ_CP159289.1"/>
</dbReference>
<dbReference type="Gene3D" id="3.40.50.200">
    <property type="entry name" value="Peptidase S8/S53 domain"/>
    <property type="match status" value="1"/>
</dbReference>
<keyword evidence="3 4" id="KW-0720">Serine protease</keyword>
<reference evidence="6" key="1">
    <citation type="submission" date="2024-06" db="EMBL/GenBank/DDBJ databases">
        <title>Sequencing and assembly of the genome of Dyadobacter sp. strain 676, a symbiont of Cyamopsis tetragonoloba.</title>
        <authorList>
            <person name="Guro P."/>
            <person name="Sazanova A."/>
            <person name="Kuznetsova I."/>
            <person name="Belimov A."/>
            <person name="Safronova V."/>
        </authorList>
    </citation>
    <scope>NUCLEOTIDE SEQUENCE</scope>
    <source>
        <strain evidence="6">676</strain>
    </source>
</reference>
<sequence length="494" mass="51952">MTYLISSLADTDRIFELTEKLYQSQIFEYVEPKFWLFVETASDHKKRPLVICTNDQYYPQQWLLNNTGQSGGIVDADIDAPEAWAITSGSPSVRIAILDNGTERNHPDLTANITGGSDATGGSGGCAYPATNGNPNWCAGDAHGTWVAGVAAAVGCTGVGVTGVAYGSKIVPVRVFQGTTLTNADWVASGINYARNNAEIINMSFTLAAPSSTVDTQISQAVTTGRGGKGVILVAASGNNAGSTPGYPSINQNVVSVGRTTNQDLRFMDSQYGPGLDLVAPGVDIWTTDLTGATGANTGDYAAVGGTSFASAAVSGAFALLLSVNPNLTISQARMLLESTTDKISLGTYSYASTPNQNNGAWNNEVGYGRVNVNNTLIAMRNSNITGPSIICTSGTFNLTFKPNVPKTWYSSNTSILTINSVTGVATRVGSGSGPVTITMRYSVLSTTYDITKEIWVGTPDVSTIKYDNGISAGGAIMFHPIPTIQYIWINRTS</sequence>
<feature type="active site" description="Charge relay system" evidence="4">
    <location>
        <position position="308"/>
    </location>
</feature>
<evidence type="ECO:0000256" key="3">
    <source>
        <dbReference type="ARBA" id="ARBA00022825"/>
    </source>
</evidence>
<feature type="active site" description="Charge relay system" evidence="4">
    <location>
        <position position="99"/>
    </location>
</feature>
<dbReference type="EMBL" id="CP159289">
    <property type="protein sequence ID" value="XCH21949.1"/>
    <property type="molecule type" value="Genomic_DNA"/>
</dbReference>
<dbReference type="PROSITE" id="PS51892">
    <property type="entry name" value="SUBTILASE"/>
    <property type="match status" value="1"/>
</dbReference>
<dbReference type="AlphaFoldDB" id="A0AAU8FEK1"/>
<feature type="active site" description="Charge relay system" evidence="4">
    <location>
        <position position="143"/>
    </location>
</feature>
<dbReference type="InterPro" id="IPR022398">
    <property type="entry name" value="Peptidase_S8_His-AS"/>
</dbReference>